<proteinExistence type="inferred from homology"/>
<dbReference type="EMBL" id="FXAC01000001">
    <property type="protein sequence ID" value="SME89481.1"/>
    <property type="molecule type" value="Genomic_DNA"/>
</dbReference>
<evidence type="ECO:0000256" key="6">
    <source>
        <dbReference type="PROSITE-ProRule" id="PRU00277"/>
    </source>
</evidence>
<evidence type="ECO:0000313" key="9">
    <source>
        <dbReference type="EMBL" id="SME89481.1"/>
    </source>
</evidence>
<dbReference type="InterPro" id="IPR046357">
    <property type="entry name" value="PPIase_dom_sf"/>
</dbReference>
<dbReference type="EC" id="5.2.1.8" evidence="3 6"/>
<comment type="catalytic activity">
    <reaction evidence="1 6">
        <text>[protein]-peptidylproline (omega=180) = [protein]-peptidylproline (omega=0)</text>
        <dbReference type="Rhea" id="RHEA:16237"/>
        <dbReference type="Rhea" id="RHEA-COMP:10747"/>
        <dbReference type="Rhea" id="RHEA-COMP:10748"/>
        <dbReference type="ChEBI" id="CHEBI:83833"/>
        <dbReference type="ChEBI" id="CHEBI:83834"/>
        <dbReference type="EC" id="5.2.1.8"/>
    </reaction>
</comment>
<organism evidence="9 10">
    <name type="scientific">Kocuria marina subsp. indica</name>
    <dbReference type="NCBI Taxonomy" id="1049583"/>
    <lineage>
        <taxon>Bacteria</taxon>
        <taxon>Bacillati</taxon>
        <taxon>Actinomycetota</taxon>
        <taxon>Actinomycetes</taxon>
        <taxon>Micrococcales</taxon>
        <taxon>Micrococcaceae</taxon>
        <taxon>Kocuria</taxon>
    </lineage>
</organism>
<feature type="compositionally biased region" description="Low complexity" evidence="7">
    <location>
        <begin position="312"/>
        <end position="342"/>
    </location>
</feature>
<dbReference type="InterPro" id="IPR001179">
    <property type="entry name" value="PPIase_FKBP_dom"/>
</dbReference>
<dbReference type="PANTHER" id="PTHR43811">
    <property type="entry name" value="FKBP-TYPE PEPTIDYL-PROLYL CIS-TRANS ISOMERASE FKPA"/>
    <property type="match status" value="1"/>
</dbReference>
<accession>A0A1X7C426</accession>
<evidence type="ECO:0000256" key="4">
    <source>
        <dbReference type="ARBA" id="ARBA00023110"/>
    </source>
</evidence>
<keyword evidence="10" id="KW-1185">Reference proteome</keyword>
<dbReference type="SUPFAM" id="SSF54534">
    <property type="entry name" value="FKBP-like"/>
    <property type="match status" value="1"/>
</dbReference>
<dbReference type="PROSITE" id="PS50059">
    <property type="entry name" value="FKBP_PPIASE"/>
    <property type="match status" value="1"/>
</dbReference>
<gene>
    <name evidence="9" type="ORF">SAMN06296028_101185</name>
</gene>
<evidence type="ECO:0000259" key="8">
    <source>
        <dbReference type="PROSITE" id="PS50059"/>
    </source>
</evidence>
<dbReference type="Gene3D" id="3.10.50.40">
    <property type="match status" value="1"/>
</dbReference>
<sequence length="342" mass="35297">MTKGHPLVRKIIPAGTAALALSLLLTGCGGGSGWDSVELSADPSQGTAPSVSFKTPMKVDDAQTKVLKEGDGEEIHAGDSIMLQAALYKGSDGSSLGDTYSQGAGQVLTVNDELKDSLPQMYDALTKAKEGEIIAYSSPKTSGAASEGDDSTSVEVYQVTKKIMPSLNEKMKTPSKGMPNVTQDDKGTPTIAKPSGSEPKELKTDVLIEGDGDTVKESDTVIANYVGVRWADGKSFDSSYEKGTPASFPLNGVIAGWKEGLEGQKVGSRVELVIPTDKAYGTEKELGKDSQYPAGALVFVVDILGTTPTPKTETASPQASASATPGASTAPSASPESSASGK</sequence>
<evidence type="ECO:0000256" key="2">
    <source>
        <dbReference type="ARBA" id="ARBA00006577"/>
    </source>
</evidence>
<dbReference type="Pfam" id="PF00254">
    <property type="entry name" value="FKBP_C"/>
    <property type="match status" value="1"/>
</dbReference>
<feature type="region of interest" description="Disordered" evidence="7">
    <location>
        <begin position="307"/>
        <end position="342"/>
    </location>
</feature>
<comment type="similarity">
    <text evidence="2">Belongs to the FKBP-type PPIase family.</text>
</comment>
<keyword evidence="5 6" id="KW-0413">Isomerase</keyword>
<reference evidence="10" key="1">
    <citation type="submission" date="2017-04" db="EMBL/GenBank/DDBJ databases">
        <authorList>
            <person name="Varghese N."/>
            <person name="Submissions S."/>
        </authorList>
    </citation>
    <scope>NUCLEOTIDE SEQUENCE [LARGE SCALE GENOMIC DNA]</scope>
    <source>
        <strain evidence="10">NIO-1021</strain>
    </source>
</reference>
<keyword evidence="4 6" id="KW-0697">Rotamase</keyword>
<dbReference type="PROSITE" id="PS51257">
    <property type="entry name" value="PROKAR_LIPOPROTEIN"/>
    <property type="match status" value="1"/>
</dbReference>
<dbReference type="Proteomes" id="UP000192929">
    <property type="component" value="Unassembled WGS sequence"/>
</dbReference>
<feature type="region of interest" description="Disordered" evidence="7">
    <location>
        <begin position="169"/>
        <end position="200"/>
    </location>
</feature>
<dbReference type="PANTHER" id="PTHR43811:SF19">
    <property type="entry name" value="39 KDA FK506-BINDING NUCLEAR PROTEIN"/>
    <property type="match status" value="1"/>
</dbReference>
<name>A0A1X7C426_9MICC</name>
<evidence type="ECO:0000256" key="7">
    <source>
        <dbReference type="SAM" id="MobiDB-lite"/>
    </source>
</evidence>
<evidence type="ECO:0000256" key="3">
    <source>
        <dbReference type="ARBA" id="ARBA00013194"/>
    </source>
</evidence>
<evidence type="ECO:0000256" key="5">
    <source>
        <dbReference type="ARBA" id="ARBA00023235"/>
    </source>
</evidence>
<evidence type="ECO:0000256" key="1">
    <source>
        <dbReference type="ARBA" id="ARBA00000971"/>
    </source>
</evidence>
<dbReference type="GO" id="GO:0003755">
    <property type="term" value="F:peptidyl-prolyl cis-trans isomerase activity"/>
    <property type="evidence" value="ECO:0007669"/>
    <property type="project" value="UniProtKB-KW"/>
</dbReference>
<dbReference type="AlphaFoldDB" id="A0A1X7C426"/>
<feature type="domain" description="PPIase FKBP-type" evidence="8">
    <location>
        <begin position="218"/>
        <end position="307"/>
    </location>
</feature>
<evidence type="ECO:0000313" key="10">
    <source>
        <dbReference type="Proteomes" id="UP000192929"/>
    </source>
</evidence>
<protein>
    <recommendedName>
        <fullName evidence="3 6">peptidylprolyl isomerase</fullName>
        <ecNumber evidence="3 6">5.2.1.8</ecNumber>
    </recommendedName>
</protein>